<dbReference type="EMBL" id="JACAZI010000018">
    <property type="protein sequence ID" value="KAF7341139.1"/>
    <property type="molecule type" value="Genomic_DNA"/>
</dbReference>
<feature type="transmembrane region" description="Helical" evidence="2">
    <location>
        <begin position="94"/>
        <end position="121"/>
    </location>
</feature>
<reference evidence="3" key="1">
    <citation type="submission" date="2020-05" db="EMBL/GenBank/DDBJ databases">
        <title>Mycena genomes resolve the evolution of fungal bioluminescence.</title>
        <authorList>
            <person name="Tsai I.J."/>
        </authorList>
    </citation>
    <scope>NUCLEOTIDE SEQUENCE</scope>
    <source>
        <strain evidence="3">CCC161011</strain>
    </source>
</reference>
<keyword evidence="2" id="KW-0812">Transmembrane</keyword>
<dbReference type="OrthoDB" id="3251871at2759"/>
<evidence type="ECO:0008006" key="5">
    <source>
        <dbReference type="Google" id="ProtNLM"/>
    </source>
</evidence>
<protein>
    <recommendedName>
        <fullName evidence="5">G-protein coupled receptors family 2 profile 2 domain-containing protein</fullName>
    </recommendedName>
</protein>
<feature type="transmembrane region" description="Helical" evidence="2">
    <location>
        <begin position="133"/>
        <end position="159"/>
    </location>
</feature>
<organism evidence="3 4">
    <name type="scientific">Mycena venus</name>
    <dbReference type="NCBI Taxonomy" id="2733690"/>
    <lineage>
        <taxon>Eukaryota</taxon>
        <taxon>Fungi</taxon>
        <taxon>Dikarya</taxon>
        <taxon>Basidiomycota</taxon>
        <taxon>Agaricomycotina</taxon>
        <taxon>Agaricomycetes</taxon>
        <taxon>Agaricomycetidae</taxon>
        <taxon>Agaricales</taxon>
        <taxon>Marasmiineae</taxon>
        <taxon>Mycenaceae</taxon>
        <taxon>Mycena</taxon>
    </lineage>
</organism>
<name>A0A8H7CKK0_9AGAR</name>
<gene>
    <name evidence="3" type="ORF">MVEN_01848500</name>
</gene>
<feature type="compositionally biased region" description="Basic and acidic residues" evidence="1">
    <location>
        <begin position="359"/>
        <end position="370"/>
    </location>
</feature>
<feature type="transmembrane region" description="Helical" evidence="2">
    <location>
        <begin position="62"/>
        <end position="82"/>
    </location>
</feature>
<evidence type="ECO:0000313" key="4">
    <source>
        <dbReference type="Proteomes" id="UP000620124"/>
    </source>
</evidence>
<feature type="region of interest" description="Disordered" evidence="1">
    <location>
        <begin position="357"/>
        <end position="414"/>
    </location>
</feature>
<dbReference type="AlphaFoldDB" id="A0A8H7CKK0"/>
<evidence type="ECO:0000313" key="3">
    <source>
        <dbReference type="EMBL" id="KAF7341139.1"/>
    </source>
</evidence>
<dbReference type="Proteomes" id="UP000620124">
    <property type="component" value="Unassembled WGS sequence"/>
</dbReference>
<dbReference type="Gene3D" id="1.20.1070.10">
    <property type="entry name" value="Rhodopsin 7-helix transmembrane proteins"/>
    <property type="match status" value="1"/>
</dbReference>
<feature type="transmembrane region" description="Helical" evidence="2">
    <location>
        <begin position="27"/>
        <end position="50"/>
    </location>
</feature>
<accession>A0A8H7CKK0</accession>
<feature type="transmembrane region" description="Helical" evidence="2">
    <location>
        <begin position="254"/>
        <end position="275"/>
    </location>
</feature>
<comment type="caution">
    <text evidence="3">The sequence shown here is derived from an EMBL/GenBank/DDBJ whole genome shotgun (WGS) entry which is preliminary data.</text>
</comment>
<sequence>MSSMSTEHEAKLLAFINTDLPFLLSDVTLGVAIPGVALTVILLAAIAYLQWNPVSRPHLDRVSFRLIIYTLIANLIFGSMMFANMKETTPGCSLVAFLGVTSPLFSACMSCCVALNLQLVLVYSVNGNMMEKFYILGTVFVCLACSIPTLAAGEFGWYATNGACWLRAPTPTVQLDWLLATYSVPTLLMSTVEVFSFVNILIFMLRHEIRSRSLRADTSTMSTSASESGIVTLASGLPKHPVVKFRSMIIRIALYPLLSCFLSSTACVLDVYSVLHPDLTDFNINLRTTNLCIYSFRPLLYTLLAATDPSFIRAVRSLSLKTCSSQCPHHDQTWSPCGTAKTHSFELPLAELALAQQRSRNDREGEDATKKTAASYADAGAEDNAQDRRPSAAPAEQAPLVKDDFQSEGFAHQI</sequence>
<feature type="transmembrane region" description="Helical" evidence="2">
    <location>
        <begin position="179"/>
        <end position="205"/>
    </location>
</feature>
<keyword evidence="2" id="KW-1133">Transmembrane helix</keyword>
<evidence type="ECO:0000256" key="2">
    <source>
        <dbReference type="SAM" id="Phobius"/>
    </source>
</evidence>
<evidence type="ECO:0000256" key="1">
    <source>
        <dbReference type="SAM" id="MobiDB-lite"/>
    </source>
</evidence>
<proteinExistence type="predicted"/>
<keyword evidence="4" id="KW-1185">Reference proteome</keyword>
<keyword evidence="2" id="KW-0472">Membrane</keyword>